<reference evidence="2" key="1">
    <citation type="journal article" date="2022" name="bioRxiv">
        <title>Sequencing and chromosome-scale assembly of the giantPleurodeles waltlgenome.</title>
        <authorList>
            <person name="Brown T."/>
            <person name="Elewa A."/>
            <person name="Iarovenko S."/>
            <person name="Subramanian E."/>
            <person name="Araus A.J."/>
            <person name="Petzold A."/>
            <person name="Susuki M."/>
            <person name="Suzuki K.-i.T."/>
            <person name="Hayashi T."/>
            <person name="Toyoda A."/>
            <person name="Oliveira C."/>
            <person name="Osipova E."/>
            <person name="Leigh N.D."/>
            <person name="Simon A."/>
            <person name="Yun M.H."/>
        </authorList>
    </citation>
    <scope>NUCLEOTIDE SEQUENCE</scope>
    <source>
        <strain evidence="2">20211129_DDA</strain>
        <tissue evidence="2">Liver</tissue>
    </source>
</reference>
<sequence>MLYSPILINDEEFRSYYMTIYSEPPRAEVVILHRYLGGLHLRTLLEQDSEQLGAPVDGEENDLEAQDKCVNGDIDIVSAVSEFISEEFKAIEEKDWLDKDQRDLILQDVRRYLRHCIPQGKPQEIKEFFRINVGTGEKLVTVWKTFKVYIQVVTLSKHAGVLRSLCDRLARLETEISDLESQHRDMADSRLLGDIRTKLDEFHETA</sequence>
<evidence type="ECO:0000313" key="3">
    <source>
        <dbReference type="Proteomes" id="UP001066276"/>
    </source>
</evidence>
<protein>
    <submittedName>
        <fullName evidence="2">Uncharacterized protein</fullName>
    </submittedName>
</protein>
<evidence type="ECO:0000256" key="1">
    <source>
        <dbReference type="SAM" id="Coils"/>
    </source>
</evidence>
<accession>A0AAV7NJ09</accession>
<gene>
    <name evidence="2" type="ORF">NDU88_004156</name>
</gene>
<dbReference type="AlphaFoldDB" id="A0AAV7NJ09"/>
<keyword evidence="3" id="KW-1185">Reference proteome</keyword>
<name>A0AAV7NJ09_PLEWA</name>
<dbReference type="Proteomes" id="UP001066276">
    <property type="component" value="Chromosome 8"/>
</dbReference>
<feature type="coiled-coil region" evidence="1">
    <location>
        <begin position="162"/>
        <end position="189"/>
    </location>
</feature>
<organism evidence="2 3">
    <name type="scientific">Pleurodeles waltl</name>
    <name type="common">Iberian ribbed newt</name>
    <dbReference type="NCBI Taxonomy" id="8319"/>
    <lineage>
        <taxon>Eukaryota</taxon>
        <taxon>Metazoa</taxon>
        <taxon>Chordata</taxon>
        <taxon>Craniata</taxon>
        <taxon>Vertebrata</taxon>
        <taxon>Euteleostomi</taxon>
        <taxon>Amphibia</taxon>
        <taxon>Batrachia</taxon>
        <taxon>Caudata</taxon>
        <taxon>Salamandroidea</taxon>
        <taxon>Salamandridae</taxon>
        <taxon>Pleurodelinae</taxon>
        <taxon>Pleurodeles</taxon>
    </lineage>
</organism>
<proteinExistence type="predicted"/>
<evidence type="ECO:0000313" key="2">
    <source>
        <dbReference type="EMBL" id="KAJ1115936.1"/>
    </source>
</evidence>
<keyword evidence="1" id="KW-0175">Coiled coil</keyword>
<comment type="caution">
    <text evidence="2">The sequence shown here is derived from an EMBL/GenBank/DDBJ whole genome shotgun (WGS) entry which is preliminary data.</text>
</comment>
<dbReference type="EMBL" id="JANPWB010000012">
    <property type="protein sequence ID" value="KAJ1115936.1"/>
    <property type="molecule type" value="Genomic_DNA"/>
</dbReference>